<proteinExistence type="predicted"/>
<evidence type="ECO:0000313" key="2">
    <source>
        <dbReference type="Proteomes" id="UP001163603"/>
    </source>
</evidence>
<sequence length="35" mass="4377">MRTLRLPPMTPVFHLYLSLIFRNWLLWIMNWRGCT</sequence>
<name>A0ACC0XIL6_9ROSI</name>
<dbReference type="Proteomes" id="UP001163603">
    <property type="component" value="Chromosome 12"/>
</dbReference>
<gene>
    <name evidence="1" type="ORF">Pint_10105</name>
</gene>
<keyword evidence="2" id="KW-1185">Reference proteome</keyword>
<comment type="caution">
    <text evidence="1">The sequence shown here is derived from an EMBL/GenBank/DDBJ whole genome shotgun (WGS) entry which is preliminary data.</text>
</comment>
<accession>A0ACC0XIL6</accession>
<protein>
    <submittedName>
        <fullName evidence="1">Uncharacterized protein</fullName>
    </submittedName>
</protein>
<organism evidence="1 2">
    <name type="scientific">Pistacia integerrima</name>
    <dbReference type="NCBI Taxonomy" id="434235"/>
    <lineage>
        <taxon>Eukaryota</taxon>
        <taxon>Viridiplantae</taxon>
        <taxon>Streptophyta</taxon>
        <taxon>Embryophyta</taxon>
        <taxon>Tracheophyta</taxon>
        <taxon>Spermatophyta</taxon>
        <taxon>Magnoliopsida</taxon>
        <taxon>eudicotyledons</taxon>
        <taxon>Gunneridae</taxon>
        <taxon>Pentapetalae</taxon>
        <taxon>rosids</taxon>
        <taxon>malvids</taxon>
        <taxon>Sapindales</taxon>
        <taxon>Anacardiaceae</taxon>
        <taxon>Pistacia</taxon>
    </lineage>
</organism>
<reference evidence="2" key="1">
    <citation type="journal article" date="2023" name="G3 (Bethesda)">
        <title>Genome assembly and association tests identify interacting loci associated with vigor, precocity, and sex in interspecific pistachio rootstocks.</title>
        <authorList>
            <person name="Palmer W."/>
            <person name="Jacygrad E."/>
            <person name="Sagayaradj S."/>
            <person name="Cavanaugh K."/>
            <person name="Han R."/>
            <person name="Bertier L."/>
            <person name="Beede B."/>
            <person name="Kafkas S."/>
            <person name="Golino D."/>
            <person name="Preece J."/>
            <person name="Michelmore R."/>
        </authorList>
    </citation>
    <scope>NUCLEOTIDE SEQUENCE [LARGE SCALE GENOMIC DNA]</scope>
</reference>
<dbReference type="EMBL" id="CM047747">
    <property type="protein sequence ID" value="KAJ0018185.1"/>
    <property type="molecule type" value="Genomic_DNA"/>
</dbReference>
<evidence type="ECO:0000313" key="1">
    <source>
        <dbReference type="EMBL" id="KAJ0018185.1"/>
    </source>
</evidence>